<evidence type="ECO:0000256" key="1">
    <source>
        <dbReference type="SAM" id="Phobius"/>
    </source>
</evidence>
<evidence type="ECO:0000313" key="3">
    <source>
        <dbReference type="Proteomes" id="UP001057877"/>
    </source>
</evidence>
<dbReference type="InterPro" id="IPR031306">
    <property type="entry name" value="CcdC"/>
</dbReference>
<keyword evidence="1" id="KW-1133">Transmembrane helix</keyword>
<dbReference type="Proteomes" id="UP001057877">
    <property type="component" value="Chromosome"/>
</dbReference>
<accession>A0ABY5SBX2</accession>
<dbReference type="PANTHER" id="PTHR39164:SF1">
    <property type="entry name" value="PROTEIN CCDC"/>
    <property type="match status" value="1"/>
</dbReference>
<dbReference type="EMBL" id="CP091430">
    <property type="protein sequence ID" value="UVI30015.1"/>
    <property type="molecule type" value="Genomic_DNA"/>
</dbReference>
<evidence type="ECO:0000313" key="2">
    <source>
        <dbReference type="EMBL" id="UVI30015.1"/>
    </source>
</evidence>
<feature type="transmembrane region" description="Helical" evidence="1">
    <location>
        <begin position="105"/>
        <end position="123"/>
    </location>
</feature>
<reference evidence="2" key="1">
    <citation type="submission" date="2022-01" db="EMBL/GenBank/DDBJ databases">
        <title>Paenibacillus spongiae sp. nov., isolated from marine sponge.</title>
        <authorList>
            <person name="Li Z."/>
            <person name="Zhang M."/>
        </authorList>
    </citation>
    <scope>NUCLEOTIDE SEQUENCE</scope>
    <source>
        <strain evidence="2">PHS-Z3</strain>
    </source>
</reference>
<dbReference type="PIRSF" id="PIRSF021441">
    <property type="entry name" value="DUF1453"/>
    <property type="match status" value="1"/>
</dbReference>
<proteinExistence type="predicted"/>
<feature type="transmembrane region" description="Helical" evidence="1">
    <location>
        <begin position="66"/>
        <end position="85"/>
    </location>
</feature>
<name>A0ABY5SBX2_9BACL</name>
<feature type="transmembrane region" description="Helical" evidence="1">
    <location>
        <begin position="43"/>
        <end position="60"/>
    </location>
</feature>
<dbReference type="RefSeq" id="WP_258386085.1">
    <property type="nucleotide sequence ID" value="NZ_CP091430.1"/>
</dbReference>
<sequence length="165" mass="18714">MHLFPQSFQLSHIASILFSLLAGAAVVFLRLRASNQPTSMRKIIIPPIAMSSGFLMFAVPVTRVPWLWALAAFAAGALLFAYPLIRTSKLERSGDDIVLKRSKAFIIILLALFVIRLLLHDVLEAYISIPQTAGLFFILAFGMILVWRIVMLRKYNELQRERERD</sequence>
<keyword evidence="1" id="KW-0472">Membrane</keyword>
<protein>
    <submittedName>
        <fullName evidence="2">Cytochrome c biogenesis protein CcdC</fullName>
    </submittedName>
</protein>
<feature type="transmembrane region" description="Helical" evidence="1">
    <location>
        <begin position="12"/>
        <end position="31"/>
    </location>
</feature>
<dbReference type="Pfam" id="PF07301">
    <property type="entry name" value="DUF1453"/>
    <property type="match status" value="1"/>
</dbReference>
<organism evidence="2 3">
    <name type="scientific">Paenibacillus spongiae</name>
    <dbReference type="NCBI Taxonomy" id="2909671"/>
    <lineage>
        <taxon>Bacteria</taxon>
        <taxon>Bacillati</taxon>
        <taxon>Bacillota</taxon>
        <taxon>Bacilli</taxon>
        <taxon>Bacillales</taxon>
        <taxon>Paenibacillaceae</taxon>
        <taxon>Paenibacillus</taxon>
    </lineage>
</organism>
<feature type="transmembrane region" description="Helical" evidence="1">
    <location>
        <begin position="129"/>
        <end position="150"/>
    </location>
</feature>
<dbReference type="PANTHER" id="PTHR39164">
    <property type="entry name" value="PROTEIN CCDC"/>
    <property type="match status" value="1"/>
</dbReference>
<gene>
    <name evidence="2" type="ORF">L1F29_32320</name>
</gene>
<keyword evidence="1" id="KW-0812">Transmembrane</keyword>
<dbReference type="InterPro" id="IPR058247">
    <property type="entry name" value="DUF1453"/>
</dbReference>
<keyword evidence="3" id="KW-1185">Reference proteome</keyword>